<evidence type="ECO:0000313" key="2">
    <source>
        <dbReference type="Proteomes" id="UP001321861"/>
    </source>
</evidence>
<dbReference type="KEGG" id="xap:XA3_01580"/>
<evidence type="ECO:0008006" key="3">
    <source>
        <dbReference type="Google" id="ProtNLM"/>
    </source>
</evidence>
<dbReference type="AlphaFoldDB" id="A0AAU9DLE5"/>
<reference evidence="1 2" key="1">
    <citation type="journal article" date="2023" name="Microbiol. Spectr.">
        <title>Symbiosis of Carpenter Bees with Uncharacterized Lactic Acid Bacteria Showing NAD Auxotrophy.</title>
        <authorList>
            <person name="Kawasaki S."/>
            <person name="Ozawa K."/>
            <person name="Mori T."/>
            <person name="Yamamoto A."/>
            <person name="Ito M."/>
            <person name="Ohkuma M."/>
            <person name="Sakamoto M."/>
            <person name="Matsutani M."/>
        </authorList>
    </citation>
    <scope>NUCLEOTIDE SEQUENCE [LARGE SCALE GENOMIC DNA]</scope>
    <source>
        <strain evidence="1 2">XA3</strain>
    </source>
</reference>
<sequence length="83" mass="9409">MFSSMHPNEPVAIDLGAVHSHEKFIKGTVSPTRQTYFRATQLIGKKIIDPRPLLGQVYNYQDFLAAFEDALQPDTLKTMILFV</sequence>
<dbReference type="EMBL" id="AP026802">
    <property type="protein sequence ID" value="BDR57717.1"/>
    <property type="molecule type" value="Genomic_DNA"/>
</dbReference>
<organism evidence="1 2">
    <name type="scientific">Xylocopilactobacillus apicola</name>
    <dbReference type="NCBI Taxonomy" id="2932184"/>
    <lineage>
        <taxon>Bacteria</taxon>
        <taxon>Bacillati</taxon>
        <taxon>Bacillota</taxon>
        <taxon>Bacilli</taxon>
        <taxon>Lactobacillales</taxon>
        <taxon>Lactobacillaceae</taxon>
        <taxon>Xylocopilactobacillus</taxon>
    </lineage>
</organism>
<accession>A0AAU9DLE5</accession>
<dbReference type="Proteomes" id="UP001321861">
    <property type="component" value="Chromosome"/>
</dbReference>
<gene>
    <name evidence="1" type="ORF">XA3_01580</name>
</gene>
<name>A0AAU9DLE5_9LACO</name>
<keyword evidence="2" id="KW-1185">Reference proteome</keyword>
<protein>
    <recommendedName>
        <fullName evidence="3">Alcohol dehydrogenase</fullName>
    </recommendedName>
</protein>
<evidence type="ECO:0000313" key="1">
    <source>
        <dbReference type="EMBL" id="BDR57717.1"/>
    </source>
</evidence>
<proteinExistence type="predicted"/>